<feature type="chain" id="PRO_5039028299" evidence="4">
    <location>
        <begin position="27"/>
        <end position="597"/>
    </location>
</feature>
<dbReference type="PIRSF" id="PIRSF002741">
    <property type="entry name" value="MppA"/>
    <property type="match status" value="1"/>
</dbReference>
<dbReference type="PANTHER" id="PTHR30290">
    <property type="entry name" value="PERIPLASMIC BINDING COMPONENT OF ABC TRANSPORTER"/>
    <property type="match status" value="1"/>
</dbReference>
<evidence type="ECO:0000313" key="6">
    <source>
        <dbReference type="EMBL" id="QNE33808.1"/>
    </source>
</evidence>
<dbReference type="InterPro" id="IPR000914">
    <property type="entry name" value="SBP_5_dom"/>
</dbReference>
<reference evidence="7" key="1">
    <citation type="submission" date="2019-09" db="EMBL/GenBank/DDBJ databases">
        <title>Antimicrobial potential of Antarctic Bacteria.</title>
        <authorList>
            <person name="Benaud N."/>
            <person name="Edwards R.J."/>
            <person name="Ferrari B.C."/>
        </authorList>
    </citation>
    <scope>NUCLEOTIDE SEQUENCE [LARGE SCALE GENOMIC DNA]</scope>
    <source>
        <strain evidence="7">INR9</strain>
    </source>
</reference>
<protein>
    <submittedName>
        <fullName evidence="6">ABC transporter family substrate-binding protein</fullName>
    </submittedName>
</protein>
<dbReference type="Gene3D" id="3.10.105.10">
    <property type="entry name" value="Dipeptide-binding Protein, Domain 3"/>
    <property type="match status" value="1"/>
</dbReference>
<evidence type="ECO:0000256" key="3">
    <source>
        <dbReference type="ARBA" id="ARBA00022729"/>
    </source>
</evidence>
<dbReference type="InterPro" id="IPR030678">
    <property type="entry name" value="Peptide/Ni-bd"/>
</dbReference>
<dbReference type="Gene3D" id="3.40.190.10">
    <property type="entry name" value="Periplasmic binding protein-like II"/>
    <property type="match status" value="1"/>
</dbReference>
<comment type="similarity">
    <text evidence="1">Belongs to the bacterial solute-binding protein 5 family.</text>
</comment>
<dbReference type="PANTHER" id="PTHR30290:SF9">
    <property type="entry name" value="OLIGOPEPTIDE-BINDING PROTEIN APPA"/>
    <property type="match status" value="1"/>
</dbReference>
<evidence type="ECO:0000256" key="4">
    <source>
        <dbReference type="SAM" id="SignalP"/>
    </source>
</evidence>
<feature type="signal peptide" evidence="4">
    <location>
        <begin position="1"/>
        <end position="26"/>
    </location>
</feature>
<dbReference type="RefSeq" id="WP_185276978.1">
    <property type="nucleotide sequence ID" value="NZ_CP043641.1"/>
</dbReference>
<dbReference type="CDD" id="cd08501">
    <property type="entry name" value="PBP2_Lpqw"/>
    <property type="match status" value="1"/>
</dbReference>
<name>A0A7G6Y5P3_9MICO</name>
<sequence length="597" mass="63557">MHIKGRKVRYAVSAVAVAGVAALALSACTTTGSTGTSSAAKGGTVTVAVVNDFTSFNSQTPQGNLDTNGQVGYLDGSYGTGFQYIDNNYKIVHDNKFGKFEKLSDNPLTVKYTLNKNDKWSDGQPVTADDMILAWAIASGHYDSAKFDDQGNVTSGTQYFSIAGSTAGIDSTDFPTVGDNNTSITLKYATPYVDWELVNPIAQPAHIVAKKAGLSSAADLTKLLKTLPKGNPDAPVAPNATLEKAAKFVNTGYDVTAFPTDPDLLVSSGPFVVSSWTPGQSLTMSQNKYYDGGLKPSVDKIVFRIIPDANAQVTALQNGEVDIINPQASADTLTALKQTNAKVLTGDQASYDHLDLNFGSQVFADPKVREAFLKTIPRQQILDSIVTPVNPKAKVLNSQIWLPNQQPMYGDSVKNNGSSAYDKVDIAGAKALLAGATPTVRILYNTNNPNRVDEFQAISTSAAKAGFKVVDAGSPDWSKLLPGGNYDASLFGWISPGAGTSQIPQLFTTTGGGNYNRFSAANDDALATQTTLDTSKLTSLEMKIDKTAFSQGYGLPLFQLPGVFGANARVDGVKYMGNQNGPFWNFWEWTVKSSTAK</sequence>
<dbReference type="GO" id="GO:0042597">
    <property type="term" value="C:periplasmic space"/>
    <property type="evidence" value="ECO:0007669"/>
    <property type="project" value="UniProtKB-ARBA"/>
</dbReference>
<dbReference type="InterPro" id="IPR039424">
    <property type="entry name" value="SBP_5"/>
</dbReference>
<evidence type="ECO:0000256" key="2">
    <source>
        <dbReference type="ARBA" id="ARBA00022448"/>
    </source>
</evidence>
<dbReference type="Pfam" id="PF00496">
    <property type="entry name" value="SBP_bac_5"/>
    <property type="match status" value="1"/>
</dbReference>
<feature type="domain" description="Solute-binding protein family 5" evidence="5">
    <location>
        <begin position="102"/>
        <end position="513"/>
    </location>
</feature>
<dbReference type="GO" id="GO:0015833">
    <property type="term" value="P:peptide transport"/>
    <property type="evidence" value="ECO:0007669"/>
    <property type="project" value="TreeGrafter"/>
</dbReference>
<evidence type="ECO:0000313" key="7">
    <source>
        <dbReference type="Proteomes" id="UP000515511"/>
    </source>
</evidence>
<keyword evidence="3 4" id="KW-0732">Signal</keyword>
<organism evidence="6 7">
    <name type="scientific">Leifsonia shinshuensis</name>
    <dbReference type="NCBI Taxonomy" id="150026"/>
    <lineage>
        <taxon>Bacteria</taxon>
        <taxon>Bacillati</taxon>
        <taxon>Actinomycetota</taxon>
        <taxon>Actinomycetes</taxon>
        <taxon>Micrococcales</taxon>
        <taxon>Microbacteriaceae</taxon>
        <taxon>Leifsonia</taxon>
    </lineage>
</organism>
<dbReference type="SUPFAM" id="SSF53850">
    <property type="entry name" value="Periplasmic binding protein-like II"/>
    <property type="match status" value="1"/>
</dbReference>
<dbReference type="AlphaFoldDB" id="A0A7G6Y5P3"/>
<dbReference type="EMBL" id="CP043641">
    <property type="protein sequence ID" value="QNE33808.1"/>
    <property type="molecule type" value="Genomic_DNA"/>
</dbReference>
<dbReference type="GO" id="GO:0043190">
    <property type="term" value="C:ATP-binding cassette (ABC) transporter complex"/>
    <property type="evidence" value="ECO:0007669"/>
    <property type="project" value="InterPro"/>
</dbReference>
<evidence type="ECO:0000256" key="1">
    <source>
        <dbReference type="ARBA" id="ARBA00005695"/>
    </source>
</evidence>
<proteinExistence type="inferred from homology"/>
<gene>
    <name evidence="6" type="ORF">F1C12_00705</name>
</gene>
<dbReference type="KEGG" id="lse:F1C12_00705"/>
<dbReference type="Proteomes" id="UP000515511">
    <property type="component" value="Chromosome"/>
</dbReference>
<evidence type="ECO:0000259" key="5">
    <source>
        <dbReference type="Pfam" id="PF00496"/>
    </source>
</evidence>
<keyword evidence="2" id="KW-0813">Transport</keyword>
<dbReference type="GO" id="GO:1904680">
    <property type="term" value="F:peptide transmembrane transporter activity"/>
    <property type="evidence" value="ECO:0007669"/>
    <property type="project" value="TreeGrafter"/>
</dbReference>
<dbReference type="PROSITE" id="PS51257">
    <property type="entry name" value="PROKAR_LIPOPROTEIN"/>
    <property type="match status" value="1"/>
</dbReference>
<accession>A0A7G6Y5P3</accession>